<reference evidence="2 3" key="3">
    <citation type="journal article" date="2015" name="Genome Announc.">
        <title>Draft Genome Sequence of the Archiascomycetous Yeast Saitoella complicata.</title>
        <authorList>
            <person name="Yamauchi K."/>
            <person name="Kondo S."/>
            <person name="Hamamoto M."/>
            <person name="Takahashi Y."/>
            <person name="Ogura Y."/>
            <person name="Hayashi T."/>
            <person name="Nishida H."/>
        </authorList>
    </citation>
    <scope>NUCLEOTIDE SEQUENCE [LARGE SCALE GENOMIC DNA]</scope>
    <source>
        <strain evidence="2 3">NRRL Y-17804</strain>
    </source>
</reference>
<feature type="compositionally biased region" description="Polar residues" evidence="1">
    <location>
        <begin position="63"/>
        <end position="83"/>
    </location>
</feature>
<dbReference type="InterPro" id="IPR038910">
    <property type="entry name" value="Hua1-like"/>
</dbReference>
<keyword evidence="3" id="KW-1185">Reference proteome</keyword>
<organism evidence="2 3">
    <name type="scientific">Saitoella complicata (strain BCRC 22490 / CBS 7301 / JCM 7358 / NBRC 10748 / NRRL Y-17804)</name>
    <dbReference type="NCBI Taxonomy" id="698492"/>
    <lineage>
        <taxon>Eukaryota</taxon>
        <taxon>Fungi</taxon>
        <taxon>Dikarya</taxon>
        <taxon>Ascomycota</taxon>
        <taxon>Taphrinomycotina</taxon>
        <taxon>Taphrinomycotina incertae sedis</taxon>
        <taxon>Saitoella</taxon>
    </lineage>
</organism>
<sequence>MGLSDKMKPRRTGSTSNHPFMLAADVEPPAEEPPPYEAATRSSISSVPPLPDRPAASPIRYSDNPQSSRPQRYSHNPPSNSPTEKGRPQPHAQAPPGPPPPPRPEPERHPFGYRYPPGYWCPKCHNTGIKLRNGKKCGTCERQFHPSLFAPPRPAPMIQPVAAVGGGFFSSPMGMMPLGPPGIVVRPGDPRIGGMLCGYCGGDGRITGFMFMDETCPRCRGTGRIF</sequence>
<evidence type="ECO:0000256" key="1">
    <source>
        <dbReference type="SAM" id="MobiDB-lite"/>
    </source>
</evidence>
<proteinExistence type="predicted"/>
<dbReference type="Proteomes" id="UP000033140">
    <property type="component" value="Unassembled WGS sequence"/>
</dbReference>
<name>A0A0E9NIE8_SAICN</name>
<evidence type="ECO:0000313" key="2">
    <source>
        <dbReference type="EMBL" id="GAO49190.1"/>
    </source>
</evidence>
<protein>
    <submittedName>
        <fullName evidence="2">Uncharacterized protein</fullName>
    </submittedName>
</protein>
<feature type="region of interest" description="Disordered" evidence="1">
    <location>
        <begin position="1"/>
        <end position="109"/>
    </location>
</feature>
<gene>
    <name evidence="2" type="ORF">G7K_3348-t1</name>
</gene>
<evidence type="ECO:0000313" key="3">
    <source>
        <dbReference type="Proteomes" id="UP000033140"/>
    </source>
</evidence>
<reference evidence="2 3" key="1">
    <citation type="journal article" date="2011" name="J. Gen. Appl. Microbiol.">
        <title>Draft genome sequencing of the enigmatic yeast Saitoella complicata.</title>
        <authorList>
            <person name="Nishida H."/>
            <person name="Hamamoto M."/>
            <person name="Sugiyama J."/>
        </authorList>
    </citation>
    <scope>NUCLEOTIDE SEQUENCE [LARGE SCALE GENOMIC DNA]</scope>
    <source>
        <strain evidence="2 3">NRRL Y-17804</strain>
    </source>
</reference>
<dbReference type="OMA" id="GMVHFLF"/>
<dbReference type="STRING" id="698492.A0A0E9NIE8"/>
<dbReference type="Gene3D" id="6.20.20.10">
    <property type="match status" value="1"/>
</dbReference>
<dbReference type="GO" id="GO:0005737">
    <property type="term" value="C:cytoplasm"/>
    <property type="evidence" value="ECO:0007669"/>
    <property type="project" value="TreeGrafter"/>
</dbReference>
<comment type="caution">
    <text evidence="2">The sequence shown here is derived from an EMBL/GenBank/DDBJ whole genome shotgun (WGS) entry which is preliminary data.</text>
</comment>
<dbReference type="PANTHER" id="PTHR28031:SF1">
    <property type="entry name" value="PROLINE-RICH PROTEIN HUA1"/>
    <property type="match status" value="1"/>
</dbReference>
<dbReference type="PANTHER" id="PTHR28031">
    <property type="entry name" value="PROLINE-RICH PROTEIN HUA1"/>
    <property type="match status" value="1"/>
</dbReference>
<reference evidence="2 3" key="2">
    <citation type="journal article" date="2014" name="J. Gen. Appl. Microbiol.">
        <title>The early diverging ascomycetous budding yeast Saitoella complicata has three histone deacetylases belonging to the Clr6, Hos2, and Rpd3 lineages.</title>
        <authorList>
            <person name="Nishida H."/>
            <person name="Matsumoto T."/>
            <person name="Kondo S."/>
            <person name="Hamamoto M."/>
            <person name="Yoshikawa H."/>
        </authorList>
    </citation>
    <scope>NUCLEOTIDE SEQUENCE [LARGE SCALE GENOMIC DNA]</scope>
    <source>
        <strain evidence="2 3">NRRL Y-17804</strain>
    </source>
</reference>
<feature type="compositionally biased region" description="Pro residues" evidence="1">
    <location>
        <begin position="93"/>
        <end position="103"/>
    </location>
</feature>
<dbReference type="AlphaFoldDB" id="A0A0E9NIE8"/>
<accession>A0A0E9NIE8</accession>
<dbReference type="EMBL" id="BACD03000020">
    <property type="protein sequence ID" value="GAO49190.1"/>
    <property type="molecule type" value="Genomic_DNA"/>
</dbReference>